<evidence type="ECO:0000313" key="1">
    <source>
        <dbReference type="EMBL" id="ODN90213.1"/>
    </source>
</evidence>
<accession>A0A1E3INN3</accession>
<reference evidence="1 2" key="1">
    <citation type="submission" date="2016-06" db="EMBL/GenBank/DDBJ databases">
        <title>Evolution of pathogenesis and genome organization in the Tremellales.</title>
        <authorList>
            <person name="Cuomo C."/>
            <person name="Litvintseva A."/>
            <person name="Heitman J."/>
            <person name="Chen Y."/>
            <person name="Sun S."/>
            <person name="Springer D."/>
            <person name="Dromer F."/>
            <person name="Young S."/>
            <person name="Zeng Q."/>
            <person name="Chapman S."/>
            <person name="Gujja S."/>
            <person name="Saif S."/>
            <person name="Birren B."/>
        </authorList>
    </citation>
    <scope>NUCLEOTIDE SEQUENCE [LARGE SCALE GENOMIC DNA]</scope>
    <source>
        <strain evidence="1 2">CBS 7118</strain>
    </source>
</reference>
<proteinExistence type="predicted"/>
<dbReference type="EMBL" id="AWGH01000021">
    <property type="protein sequence ID" value="ODN90213.1"/>
    <property type="molecule type" value="Genomic_DNA"/>
</dbReference>
<keyword evidence="2" id="KW-1185">Reference proteome</keyword>
<evidence type="ECO:0000313" key="2">
    <source>
        <dbReference type="Proteomes" id="UP000094819"/>
    </source>
</evidence>
<dbReference type="GeneID" id="30195443"/>
<protein>
    <submittedName>
        <fullName evidence="1">Uncharacterized protein</fullName>
    </submittedName>
</protein>
<gene>
    <name evidence="1" type="ORF">L198_06231</name>
</gene>
<organism evidence="1 2">
    <name type="scientific">Cryptococcus wingfieldii CBS 7118</name>
    <dbReference type="NCBI Taxonomy" id="1295528"/>
    <lineage>
        <taxon>Eukaryota</taxon>
        <taxon>Fungi</taxon>
        <taxon>Dikarya</taxon>
        <taxon>Basidiomycota</taxon>
        <taxon>Agaricomycotina</taxon>
        <taxon>Tremellomycetes</taxon>
        <taxon>Tremellales</taxon>
        <taxon>Cryptococcaceae</taxon>
        <taxon>Cryptococcus</taxon>
    </lineage>
</organism>
<comment type="caution">
    <text evidence="1">The sequence shown here is derived from an EMBL/GenBank/DDBJ whole genome shotgun (WGS) entry which is preliminary data.</text>
</comment>
<dbReference type="RefSeq" id="XP_019029735.1">
    <property type="nucleotide sequence ID" value="XM_019178297.1"/>
</dbReference>
<dbReference type="AlphaFoldDB" id="A0A1E3INN3"/>
<dbReference type="Proteomes" id="UP000094819">
    <property type="component" value="Unassembled WGS sequence"/>
</dbReference>
<name>A0A1E3INN3_9TREE</name>
<sequence length="172" mass="19230">MQWRTTVQVQGSLGKVLYGKTTHAVLTPRNNIWLSDASTATFRRALIVPLAHAIVSNSSTRAIKALKQFRSRIHTDRLVPADPAKIGATSSTINQMMVTWLVRQALPAFAEIAKKSTRTHPVQIDLSVSRRVVHWDVVAMAGNRREGEEVGDEDIQFLRTSKYIDILIDIDT</sequence>